<comment type="similarity">
    <text evidence="1">Belongs to the FemABX family.</text>
</comment>
<accession>A0A1F6AQ02</accession>
<dbReference type="GO" id="GO:0009252">
    <property type="term" value="P:peptidoglycan biosynthetic process"/>
    <property type="evidence" value="ECO:0007669"/>
    <property type="project" value="UniProtKB-KW"/>
</dbReference>
<keyword evidence="2" id="KW-0808">Transferase</keyword>
<dbReference type="InterPro" id="IPR003447">
    <property type="entry name" value="FEMABX"/>
</dbReference>
<dbReference type="InterPro" id="IPR016181">
    <property type="entry name" value="Acyl_CoA_acyltransferase"/>
</dbReference>
<dbReference type="AlphaFoldDB" id="A0A1F6AQ02"/>
<evidence type="ECO:0000256" key="6">
    <source>
        <dbReference type="ARBA" id="ARBA00023316"/>
    </source>
</evidence>
<dbReference type="InterPro" id="IPR050644">
    <property type="entry name" value="PG_Glycine_Bridge_Synth"/>
</dbReference>
<dbReference type="PANTHER" id="PTHR36174">
    <property type="entry name" value="LIPID II:GLYCINE GLYCYLTRANSFERASE"/>
    <property type="match status" value="1"/>
</dbReference>
<keyword evidence="4" id="KW-0573">Peptidoglycan synthesis</keyword>
<gene>
    <name evidence="7" type="ORF">A2960_01160</name>
</gene>
<organism evidence="7 8">
    <name type="scientific">Candidatus Gottesmanbacteria bacterium RIFCSPLOWO2_01_FULL_39_12b</name>
    <dbReference type="NCBI Taxonomy" id="1798388"/>
    <lineage>
        <taxon>Bacteria</taxon>
        <taxon>Candidatus Gottesmaniibacteriota</taxon>
    </lineage>
</organism>
<proteinExistence type="inferred from homology"/>
<dbReference type="EMBL" id="MFJR01000007">
    <property type="protein sequence ID" value="OGG26764.1"/>
    <property type="molecule type" value="Genomic_DNA"/>
</dbReference>
<sequence>MLQIKDIDNKKIWEKFITKNSPQSVFQSWNWGETIKKCQMSNVKCQMLWRLGVYDKDNLIGIAQVIKVKAKKGTFLHLRHGPVLSLWKKEYFESLFTHLKSLGKKENAFFIRISPLLPESKDNRNFFRRFGFIHSPIHRMDGEVCWVLDLTKSEVELLSGMRKTTRYLIRQAEKLGVKIVKSTDLADIDEFLKLYDTTAKRHHFVRHTGIKEEFTEFLKDDNIMLFKGYYANKLLSAALIIFYNYQAIYHHSASIEQKIPVNYLLQWEIIKEAKNRGKKIYNLWGVAPNNNPRHPWKGLTLFKQGFGGKQLEYLHAMDYPLSIKYCATYLIEYLRKLYKGY</sequence>
<evidence type="ECO:0000313" key="8">
    <source>
        <dbReference type="Proteomes" id="UP000176609"/>
    </source>
</evidence>
<name>A0A1F6AQ02_9BACT</name>
<evidence type="ECO:0008006" key="9">
    <source>
        <dbReference type="Google" id="ProtNLM"/>
    </source>
</evidence>
<dbReference type="GO" id="GO:0071555">
    <property type="term" value="P:cell wall organization"/>
    <property type="evidence" value="ECO:0007669"/>
    <property type="project" value="UniProtKB-KW"/>
</dbReference>
<dbReference type="GO" id="GO:0008360">
    <property type="term" value="P:regulation of cell shape"/>
    <property type="evidence" value="ECO:0007669"/>
    <property type="project" value="UniProtKB-KW"/>
</dbReference>
<evidence type="ECO:0000256" key="2">
    <source>
        <dbReference type="ARBA" id="ARBA00022679"/>
    </source>
</evidence>
<dbReference type="SUPFAM" id="SSF55729">
    <property type="entry name" value="Acyl-CoA N-acyltransferases (Nat)"/>
    <property type="match status" value="2"/>
</dbReference>
<evidence type="ECO:0000256" key="3">
    <source>
        <dbReference type="ARBA" id="ARBA00022960"/>
    </source>
</evidence>
<protein>
    <recommendedName>
        <fullName evidence="9">BioF2-like acetyltransferase domain-containing protein</fullName>
    </recommendedName>
</protein>
<dbReference type="PANTHER" id="PTHR36174:SF1">
    <property type="entry name" value="LIPID II:GLYCINE GLYCYLTRANSFERASE"/>
    <property type="match status" value="1"/>
</dbReference>
<evidence type="ECO:0000313" key="7">
    <source>
        <dbReference type="EMBL" id="OGG26764.1"/>
    </source>
</evidence>
<comment type="caution">
    <text evidence="7">The sequence shown here is derived from an EMBL/GenBank/DDBJ whole genome shotgun (WGS) entry which is preliminary data.</text>
</comment>
<dbReference type="Gene3D" id="3.40.630.30">
    <property type="match status" value="2"/>
</dbReference>
<evidence type="ECO:0000256" key="1">
    <source>
        <dbReference type="ARBA" id="ARBA00009943"/>
    </source>
</evidence>
<reference evidence="7 8" key="1">
    <citation type="journal article" date="2016" name="Nat. Commun.">
        <title>Thousands of microbial genomes shed light on interconnected biogeochemical processes in an aquifer system.</title>
        <authorList>
            <person name="Anantharaman K."/>
            <person name="Brown C.T."/>
            <person name="Hug L.A."/>
            <person name="Sharon I."/>
            <person name="Castelle C.J."/>
            <person name="Probst A.J."/>
            <person name="Thomas B.C."/>
            <person name="Singh A."/>
            <person name="Wilkins M.J."/>
            <person name="Karaoz U."/>
            <person name="Brodie E.L."/>
            <person name="Williams K.H."/>
            <person name="Hubbard S.S."/>
            <person name="Banfield J.F."/>
        </authorList>
    </citation>
    <scope>NUCLEOTIDE SEQUENCE [LARGE SCALE GENOMIC DNA]</scope>
</reference>
<keyword evidence="5" id="KW-0012">Acyltransferase</keyword>
<evidence type="ECO:0000256" key="4">
    <source>
        <dbReference type="ARBA" id="ARBA00022984"/>
    </source>
</evidence>
<dbReference type="Pfam" id="PF02388">
    <property type="entry name" value="FemAB"/>
    <property type="match status" value="2"/>
</dbReference>
<dbReference type="GO" id="GO:0016755">
    <property type="term" value="F:aminoacyltransferase activity"/>
    <property type="evidence" value="ECO:0007669"/>
    <property type="project" value="InterPro"/>
</dbReference>
<dbReference type="PROSITE" id="PS51191">
    <property type="entry name" value="FEMABX"/>
    <property type="match status" value="1"/>
</dbReference>
<dbReference type="Proteomes" id="UP000176609">
    <property type="component" value="Unassembled WGS sequence"/>
</dbReference>
<keyword evidence="6" id="KW-0961">Cell wall biogenesis/degradation</keyword>
<keyword evidence="3" id="KW-0133">Cell shape</keyword>
<evidence type="ECO:0000256" key="5">
    <source>
        <dbReference type="ARBA" id="ARBA00023315"/>
    </source>
</evidence>